<dbReference type="PANTHER" id="PTHR10039">
    <property type="entry name" value="AMELOGENIN"/>
    <property type="match status" value="1"/>
</dbReference>
<dbReference type="Proteomes" id="UP001224890">
    <property type="component" value="Unassembled WGS sequence"/>
</dbReference>
<name>A0AAJ0ACC7_9PEZI</name>
<dbReference type="Pfam" id="PF24883">
    <property type="entry name" value="NPHP3_N"/>
    <property type="match status" value="1"/>
</dbReference>
<reference evidence="4" key="1">
    <citation type="submission" date="2021-06" db="EMBL/GenBank/DDBJ databases">
        <title>Comparative genomics, transcriptomics and evolutionary studies reveal genomic signatures of adaptation to plant cell wall in hemibiotrophic fungi.</title>
        <authorList>
            <consortium name="DOE Joint Genome Institute"/>
            <person name="Baroncelli R."/>
            <person name="Diaz J.F."/>
            <person name="Benocci T."/>
            <person name="Peng M."/>
            <person name="Battaglia E."/>
            <person name="Haridas S."/>
            <person name="Andreopoulos W."/>
            <person name="Labutti K."/>
            <person name="Pangilinan J."/>
            <person name="Floch G.L."/>
            <person name="Makela M.R."/>
            <person name="Henrissat B."/>
            <person name="Grigoriev I.V."/>
            <person name="Crouch J.A."/>
            <person name="De Vries R.P."/>
            <person name="Sukno S.A."/>
            <person name="Thon M.R."/>
        </authorList>
    </citation>
    <scope>NUCLEOTIDE SEQUENCE</scope>
    <source>
        <strain evidence="4">CBS 193.32</strain>
    </source>
</reference>
<gene>
    <name evidence="4" type="ORF">BDP55DRAFT_697381</name>
</gene>
<sequence length="235" mass="27673">MIQDWLRAPDTSINFNENRRKKHSGTGLWLVMAIWSEIFLWLRGFAGCGKSVLCSIMIEHTLRRRGFDRTSRGGVVFFFFTFKDDSKQNISDYLRSLVLQLSAQLGSTPALQRLSRNYERSIPTDTSLLECLHQVHLMFQDVYIILDAWNERLRDAHRRWMLVTIADIRAWSDCFCLHLLLQSDHDKTVTLRNDGTDRDIAIFISLHLRNNHRLRKWEQYHPEIQRVLTQKADGV</sequence>
<comment type="caution">
    <text evidence="4">The sequence shown here is derived from an EMBL/GenBank/DDBJ whole genome shotgun (WGS) entry which is preliminary data.</text>
</comment>
<keyword evidence="2" id="KW-0472">Membrane</keyword>
<dbReference type="GeneID" id="85462201"/>
<evidence type="ECO:0000313" key="5">
    <source>
        <dbReference type="Proteomes" id="UP001224890"/>
    </source>
</evidence>
<protein>
    <recommendedName>
        <fullName evidence="3">Nephrocystin 3-like N-terminal domain-containing protein</fullName>
    </recommendedName>
</protein>
<proteinExistence type="predicted"/>
<feature type="domain" description="Nephrocystin 3-like N-terminal" evidence="3">
    <location>
        <begin position="38"/>
        <end position="182"/>
    </location>
</feature>
<evidence type="ECO:0000259" key="3">
    <source>
        <dbReference type="Pfam" id="PF24883"/>
    </source>
</evidence>
<evidence type="ECO:0000313" key="4">
    <source>
        <dbReference type="EMBL" id="KAK1659903.1"/>
    </source>
</evidence>
<dbReference type="RefSeq" id="XP_060424667.1">
    <property type="nucleotide sequence ID" value="XM_060577675.1"/>
</dbReference>
<accession>A0AAJ0ACC7</accession>
<dbReference type="PANTHER" id="PTHR10039:SF16">
    <property type="entry name" value="GPI INOSITOL-DEACYLASE"/>
    <property type="match status" value="1"/>
</dbReference>
<keyword evidence="1" id="KW-0677">Repeat</keyword>
<keyword evidence="5" id="KW-1185">Reference proteome</keyword>
<evidence type="ECO:0000256" key="1">
    <source>
        <dbReference type="ARBA" id="ARBA00022737"/>
    </source>
</evidence>
<keyword evidence="2" id="KW-1133">Transmembrane helix</keyword>
<dbReference type="EMBL" id="JAHMHR010000055">
    <property type="protein sequence ID" value="KAK1659903.1"/>
    <property type="molecule type" value="Genomic_DNA"/>
</dbReference>
<organism evidence="4 5">
    <name type="scientific">Colletotrichum godetiae</name>
    <dbReference type="NCBI Taxonomy" id="1209918"/>
    <lineage>
        <taxon>Eukaryota</taxon>
        <taxon>Fungi</taxon>
        <taxon>Dikarya</taxon>
        <taxon>Ascomycota</taxon>
        <taxon>Pezizomycotina</taxon>
        <taxon>Sordariomycetes</taxon>
        <taxon>Hypocreomycetidae</taxon>
        <taxon>Glomerellales</taxon>
        <taxon>Glomerellaceae</taxon>
        <taxon>Colletotrichum</taxon>
        <taxon>Colletotrichum acutatum species complex</taxon>
    </lineage>
</organism>
<dbReference type="InterPro" id="IPR056884">
    <property type="entry name" value="NPHP3-like_N"/>
</dbReference>
<evidence type="ECO:0000256" key="2">
    <source>
        <dbReference type="SAM" id="Phobius"/>
    </source>
</evidence>
<feature type="transmembrane region" description="Helical" evidence="2">
    <location>
        <begin position="27"/>
        <end position="46"/>
    </location>
</feature>
<dbReference type="AlphaFoldDB" id="A0AAJ0ACC7"/>
<keyword evidence="2" id="KW-0812">Transmembrane</keyword>